<comment type="caution">
    <text evidence="5">The sequence shown here is derived from an EMBL/GenBank/DDBJ whole genome shotgun (WGS) entry which is preliminary data.</text>
</comment>
<keyword evidence="3" id="KW-1133">Transmembrane helix</keyword>
<dbReference type="SMART" id="SM00267">
    <property type="entry name" value="GGDEF"/>
    <property type="match status" value="1"/>
</dbReference>
<feature type="transmembrane region" description="Helical" evidence="3">
    <location>
        <begin position="40"/>
        <end position="69"/>
    </location>
</feature>
<feature type="transmembrane region" description="Helical" evidence="3">
    <location>
        <begin position="81"/>
        <end position="101"/>
    </location>
</feature>
<dbReference type="EMBL" id="JBHRTS010000001">
    <property type="protein sequence ID" value="MFC3192703.1"/>
    <property type="molecule type" value="Genomic_DNA"/>
</dbReference>
<dbReference type="EC" id="2.7.7.65" evidence="1"/>
<feature type="transmembrane region" description="Helical" evidence="3">
    <location>
        <begin position="148"/>
        <end position="174"/>
    </location>
</feature>
<dbReference type="InterPro" id="IPR050469">
    <property type="entry name" value="Diguanylate_Cyclase"/>
</dbReference>
<dbReference type="CDD" id="cd01949">
    <property type="entry name" value="GGDEF"/>
    <property type="match status" value="1"/>
</dbReference>
<reference evidence="6" key="1">
    <citation type="journal article" date="2019" name="Int. J. Syst. Evol. Microbiol.">
        <title>The Global Catalogue of Microorganisms (GCM) 10K type strain sequencing project: providing services to taxonomists for standard genome sequencing and annotation.</title>
        <authorList>
            <consortium name="The Broad Institute Genomics Platform"/>
            <consortium name="The Broad Institute Genome Sequencing Center for Infectious Disease"/>
            <person name="Wu L."/>
            <person name="Ma J."/>
        </authorList>
    </citation>
    <scope>NUCLEOTIDE SEQUENCE [LARGE SCALE GENOMIC DNA]</scope>
    <source>
        <strain evidence="6">KCTC 42953</strain>
    </source>
</reference>
<proteinExistence type="predicted"/>
<keyword evidence="3" id="KW-0812">Transmembrane</keyword>
<sequence>MNPYKAIIPPLIISVFAVVAQLFIAQIPQPLQQALPMMPYLLLATLTLVAMYYNQGGLFYLTWVCWLAYLLPGWTQGMTEAQLWLLWSACCVILALLGLISERGLLSFAGWLTHLVVLGISAVAYGLQLRYPDLVAGWLNPQWLPPNWFRWTSLNQWSLLLWLMVFMLLLLWFIKQQRRRTFDSLLGLLLLAVLFHVPDSARDMTQFAGLLCFLFSALQKSWHLAYVDELTGLPGRRALQEKLQRSLGIYALAMVDVDHFKKFNDNYGHDVGDDVLRMIAAKINQVTGGGKAYRYGGEEFTIVFNNHSAKEIKDHLQAVIDAVADTPFVVNRRKNQKPKTVQVTISIGLTDSIHKANADETIKTADQALYTAKKKGRNRLQLKAAS</sequence>
<dbReference type="PANTHER" id="PTHR45138:SF9">
    <property type="entry name" value="DIGUANYLATE CYCLASE DGCM-RELATED"/>
    <property type="match status" value="1"/>
</dbReference>
<evidence type="ECO:0000313" key="5">
    <source>
        <dbReference type="EMBL" id="MFC3192703.1"/>
    </source>
</evidence>
<dbReference type="NCBIfam" id="TIGR00254">
    <property type="entry name" value="GGDEF"/>
    <property type="match status" value="1"/>
</dbReference>
<dbReference type="PROSITE" id="PS50887">
    <property type="entry name" value="GGDEF"/>
    <property type="match status" value="1"/>
</dbReference>
<dbReference type="RefSeq" id="WP_077409393.1">
    <property type="nucleotide sequence ID" value="NZ_JBHRTS010000001.1"/>
</dbReference>
<protein>
    <recommendedName>
        <fullName evidence="1">diguanylate cyclase</fullName>
        <ecNumber evidence="1">2.7.7.65</ecNumber>
    </recommendedName>
</protein>
<dbReference type="InterPro" id="IPR043128">
    <property type="entry name" value="Rev_trsase/Diguanyl_cyclase"/>
</dbReference>
<feature type="transmembrane region" description="Helical" evidence="3">
    <location>
        <begin position="6"/>
        <end position="28"/>
    </location>
</feature>
<evidence type="ECO:0000313" key="6">
    <source>
        <dbReference type="Proteomes" id="UP001595533"/>
    </source>
</evidence>
<dbReference type="Proteomes" id="UP001595533">
    <property type="component" value="Unassembled WGS sequence"/>
</dbReference>
<evidence type="ECO:0000256" key="3">
    <source>
        <dbReference type="SAM" id="Phobius"/>
    </source>
</evidence>
<accession>A0ABV7J7S6</accession>
<gene>
    <name evidence="5" type="ORF">ACFODZ_00485</name>
</gene>
<feature type="domain" description="GGDEF" evidence="4">
    <location>
        <begin position="248"/>
        <end position="385"/>
    </location>
</feature>
<feature type="transmembrane region" description="Helical" evidence="3">
    <location>
        <begin position="108"/>
        <end position="128"/>
    </location>
</feature>
<name>A0ABV7J7S6_9GAMM</name>
<dbReference type="Pfam" id="PF00990">
    <property type="entry name" value="GGDEF"/>
    <property type="match status" value="1"/>
</dbReference>
<organism evidence="5 6">
    <name type="scientific">Marinicella sediminis</name>
    <dbReference type="NCBI Taxonomy" id="1792834"/>
    <lineage>
        <taxon>Bacteria</taxon>
        <taxon>Pseudomonadati</taxon>
        <taxon>Pseudomonadota</taxon>
        <taxon>Gammaproteobacteria</taxon>
        <taxon>Lysobacterales</taxon>
        <taxon>Marinicellaceae</taxon>
        <taxon>Marinicella</taxon>
    </lineage>
</organism>
<dbReference type="GO" id="GO:0052621">
    <property type="term" value="F:diguanylate cyclase activity"/>
    <property type="evidence" value="ECO:0007669"/>
    <property type="project" value="UniProtKB-EC"/>
</dbReference>
<evidence type="ECO:0000259" key="4">
    <source>
        <dbReference type="PROSITE" id="PS50887"/>
    </source>
</evidence>
<dbReference type="Gene3D" id="3.30.70.270">
    <property type="match status" value="1"/>
</dbReference>
<evidence type="ECO:0000256" key="2">
    <source>
        <dbReference type="ARBA" id="ARBA00034247"/>
    </source>
</evidence>
<dbReference type="PANTHER" id="PTHR45138">
    <property type="entry name" value="REGULATORY COMPONENTS OF SENSORY TRANSDUCTION SYSTEM"/>
    <property type="match status" value="1"/>
</dbReference>
<dbReference type="InterPro" id="IPR029787">
    <property type="entry name" value="Nucleotide_cyclase"/>
</dbReference>
<evidence type="ECO:0000256" key="1">
    <source>
        <dbReference type="ARBA" id="ARBA00012528"/>
    </source>
</evidence>
<keyword evidence="5" id="KW-0808">Transferase</keyword>
<keyword evidence="5" id="KW-0548">Nucleotidyltransferase</keyword>
<feature type="transmembrane region" description="Helical" evidence="3">
    <location>
        <begin position="181"/>
        <end position="198"/>
    </location>
</feature>
<comment type="catalytic activity">
    <reaction evidence="2">
        <text>2 GTP = 3',3'-c-di-GMP + 2 diphosphate</text>
        <dbReference type="Rhea" id="RHEA:24898"/>
        <dbReference type="ChEBI" id="CHEBI:33019"/>
        <dbReference type="ChEBI" id="CHEBI:37565"/>
        <dbReference type="ChEBI" id="CHEBI:58805"/>
        <dbReference type="EC" id="2.7.7.65"/>
    </reaction>
</comment>
<dbReference type="InterPro" id="IPR000160">
    <property type="entry name" value="GGDEF_dom"/>
</dbReference>
<keyword evidence="6" id="KW-1185">Reference proteome</keyword>
<keyword evidence="3" id="KW-0472">Membrane</keyword>
<dbReference type="SUPFAM" id="SSF55073">
    <property type="entry name" value="Nucleotide cyclase"/>
    <property type="match status" value="1"/>
</dbReference>